<protein>
    <submittedName>
        <fullName evidence="2">Uncharacterized protein</fullName>
    </submittedName>
</protein>
<gene>
    <name evidence="2" type="ORF">RIF23_03030</name>
</gene>
<reference evidence="3" key="1">
    <citation type="submission" date="2023-07" db="EMBL/GenBank/DDBJ databases">
        <title>Novel species in the genus Lipingzhangella isolated from Sambhar Salt Lake.</title>
        <authorList>
            <person name="Jiya N."/>
            <person name="Kajale S."/>
            <person name="Sharma A."/>
        </authorList>
    </citation>
    <scope>NUCLEOTIDE SEQUENCE [LARGE SCALE GENOMIC DNA]</scope>
    <source>
        <strain evidence="3">LS1_29</strain>
    </source>
</reference>
<feature type="non-terminal residue" evidence="2">
    <location>
        <position position="1"/>
    </location>
</feature>
<organism evidence="2 3">
    <name type="scientific">Lipingzhangella rawalii</name>
    <dbReference type="NCBI Taxonomy" id="2055835"/>
    <lineage>
        <taxon>Bacteria</taxon>
        <taxon>Bacillati</taxon>
        <taxon>Actinomycetota</taxon>
        <taxon>Actinomycetes</taxon>
        <taxon>Streptosporangiales</taxon>
        <taxon>Nocardiopsidaceae</taxon>
        <taxon>Lipingzhangella</taxon>
    </lineage>
</organism>
<name>A0ABU2H1V2_9ACTN</name>
<proteinExistence type="predicted"/>
<evidence type="ECO:0000313" key="2">
    <source>
        <dbReference type="EMBL" id="MDS1269266.1"/>
    </source>
</evidence>
<evidence type="ECO:0000256" key="1">
    <source>
        <dbReference type="SAM" id="MobiDB-lite"/>
    </source>
</evidence>
<keyword evidence="3" id="KW-1185">Reference proteome</keyword>
<dbReference type="RefSeq" id="WP_310910759.1">
    <property type="nucleotide sequence ID" value="NZ_JAVLVT010000001.1"/>
</dbReference>
<feature type="region of interest" description="Disordered" evidence="1">
    <location>
        <begin position="1"/>
        <end position="23"/>
    </location>
</feature>
<evidence type="ECO:0000313" key="3">
    <source>
        <dbReference type="Proteomes" id="UP001250214"/>
    </source>
</evidence>
<sequence length="92" mass="10362">GVDRPPARSVTCPNEHYPSSGSAANQTYQKLEQALYQHTLLIRELTHMGTSGRQLLAAWRAQELLRALLVLARTRTGRIPTCAQIAWPLHRF</sequence>
<accession>A0ABU2H1V2</accession>
<dbReference type="Proteomes" id="UP001250214">
    <property type="component" value="Unassembled WGS sequence"/>
</dbReference>
<dbReference type="EMBL" id="JAVLVT010000001">
    <property type="protein sequence ID" value="MDS1269266.1"/>
    <property type="molecule type" value="Genomic_DNA"/>
</dbReference>
<comment type="caution">
    <text evidence="2">The sequence shown here is derived from an EMBL/GenBank/DDBJ whole genome shotgun (WGS) entry which is preliminary data.</text>
</comment>